<feature type="region of interest" description="Disordered" evidence="1">
    <location>
        <begin position="47"/>
        <end position="138"/>
    </location>
</feature>
<reference evidence="2 3" key="1">
    <citation type="submission" date="2024-02" db="EMBL/GenBank/DDBJ databases">
        <authorList>
            <person name="Chen Y."/>
            <person name="Shah S."/>
            <person name="Dougan E. K."/>
            <person name="Thang M."/>
            <person name="Chan C."/>
        </authorList>
    </citation>
    <scope>NUCLEOTIDE SEQUENCE [LARGE SCALE GENOMIC DNA]</scope>
</reference>
<evidence type="ECO:0000313" key="2">
    <source>
        <dbReference type="EMBL" id="CAK8995062.1"/>
    </source>
</evidence>
<comment type="caution">
    <text evidence="2">The sequence shown here is derived from an EMBL/GenBank/DDBJ whole genome shotgun (WGS) entry which is preliminary data.</text>
</comment>
<evidence type="ECO:0000256" key="1">
    <source>
        <dbReference type="SAM" id="MobiDB-lite"/>
    </source>
</evidence>
<feature type="compositionally biased region" description="Basic and acidic residues" evidence="1">
    <location>
        <begin position="114"/>
        <end position="138"/>
    </location>
</feature>
<accession>A0ABP0HZ39</accession>
<keyword evidence="3" id="KW-1185">Reference proteome</keyword>
<proteinExistence type="predicted"/>
<evidence type="ECO:0000313" key="3">
    <source>
        <dbReference type="Proteomes" id="UP001642464"/>
    </source>
</evidence>
<gene>
    <name evidence="2" type="ORF">SCF082_LOCUS4201</name>
</gene>
<dbReference type="EMBL" id="CAXAMM010002180">
    <property type="protein sequence ID" value="CAK8995062.1"/>
    <property type="molecule type" value="Genomic_DNA"/>
</dbReference>
<name>A0ABP0HZ39_9DINO</name>
<protein>
    <submittedName>
        <fullName evidence="2">Uncharacterized protein</fullName>
    </submittedName>
</protein>
<sequence>MSMIVLYEVSLPVVYYPFPCACTWVGMPLSIACHSKGWFQPVSTSFGHRSILGNGPEPNADAEAEHHERGGSGASASGGWPRKPSWAEKVRGSTQKWQAKAKPPEDEPEEELKDEQKEEQKEEQRPSWADKVRHSLGH</sequence>
<organism evidence="2 3">
    <name type="scientific">Durusdinium trenchii</name>
    <dbReference type="NCBI Taxonomy" id="1381693"/>
    <lineage>
        <taxon>Eukaryota</taxon>
        <taxon>Sar</taxon>
        <taxon>Alveolata</taxon>
        <taxon>Dinophyceae</taxon>
        <taxon>Suessiales</taxon>
        <taxon>Symbiodiniaceae</taxon>
        <taxon>Durusdinium</taxon>
    </lineage>
</organism>
<dbReference type="Proteomes" id="UP001642464">
    <property type="component" value="Unassembled WGS sequence"/>
</dbReference>